<dbReference type="EMBL" id="BNJJ01000025">
    <property type="protein sequence ID" value="GHO88614.1"/>
    <property type="molecule type" value="Genomic_DNA"/>
</dbReference>
<accession>A0ABQ3VSK4</accession>
<dbReference type="Proteomes" id="UP000635565">
    <property type="component" value="Unassembled WGS sequence"/>
</dbReference>
<gene>
    <name evidence="1" type="ORF">KSZ_66200</name>
</gene>
<protein>
    <submittedName>
        <fullName evidence="1">Uncharacterized protein</fullName>
    </submittedName>
</protein>
<evidence type="ECO:0000313" key="2">
    <source>
        <dbReference type="Proteomes" id="UP000635565"/>
    </source>
</evidence>
<reference evidence="1 2" key="1">
    <citation type="journal article" date="2021" name="Int. J. Syst. Evol. Microbiol.">
        <title>Reticulibacter mediterranei gen. nov., sp. nov., within the new family Reticulibacteraceae fam. nov., and Ktedonospora formicarum gen. nov., sp. nov., Ktedonobacter robiniae sp. nov., Dictyobacter formicarum sp. nov. and Dictyobacter arantiisoli sp. nov., belonging to the class Ktedonobacteria.</title>
        <authorList>
            <person name="Yabe S."/>
            <person name="Zheng Y."/>
            <person name="Wang C.M."/>
            <person name="Sakai Y."/>
            <person name="Abe K."/>
            <person name="Yokota A."/>
            <person name="Donadio S."/>
            <person name="Cavaletti L."/>
            <person name="Monciardini P."/>
        </authorList>
    </citation>
    <scope>NUCLEOTIDE SEQUENCE [LARGE SCALE GENOMIC DNA]</scope>
    <source>
        <strain evidence="1 2">SOSP1-9</strain>
    </source>
</reference>
<sequence length="149" mass="18105">MFEKGQNGLRYFERYQEGHYHEIWNELVQLGPAVFEDRLYPEAFAVARAMIQRVRANIETLLERLVQLGFVFGYDVRLQGQLRSSFTSAHERETYREWRAWAYEQPLVFLPAKQQEEERTERQQWRKQVPSHPFFFGEEEDEMDCFFLE</sequence>
<name>A0ABQ3VSK4_9CHLR</name>
<dbReference type="RefSeq" id="WP_201366170.1">
    <property type="nucleotide sequence ID" value="NZ_BNJJ01000025.1"/>
</dbReference>
<evidence type="ECO:0000313" key="1">
    <source>
        <dbReference type="EMBL" id="GHO88614.1"/>
    </source>
</evidence>
<keyword evidence="2" id="KW-1185">Reference proteome</keyword>
<organism evidence="1 2">
    <name type="scientific">Dictyobacter formicarum</name>
    <dbReference type="NCBI Taxonomy" id="2778368"/>
    <lineage>
        <taxon>Bacteria</taxon>
        <taxon>Bacillati</taxon>
        <taxon>Chloroflexota</taxon>
        <taxon>Ktedonobacteria</taxon>
        <taxon>Ktedonobacterales</taxon>
        <taxon>Dictyobacteraceae</taxon>
        <taxon>Dictyobacter</taxon>
    </lineage>
</organism>
<proteinExistence type="predicted"/>
<comment type="caution">
    <text evidence="1">The sequence shown here is derived from an EMBL/GenBank/DDBJ whole genome shotgun (WGS) entry which is preliminary data.</text>
</comment>